<dbReference type="PANTHER" id="PTHR45694">
    <property type="entry name" value="GLUTAREDOXIN 2"/>
    <property type="match status" value="1"/>
</dbReference>
<evidence type="ECO:0000259" key="2">
    <source>
        <dbReference type="Pfam" id="PF00462"/>
    </source>
</evidence>
<dbReference type="GO" id="GO:0000324">
    <property type="term" value="C:fungal-type vacuole"/>
    <property type="evidence" value="ECO:0007669"/>
    <property type="project" value="TreeGrafter"/>
</dbReference>
<proteinExistence type="inferred from homology"/>
<comment type="similarity">
    <text evidence="1">Belongs to the glutaredoxin family. Monothiol subfamily.</text>
</comment>
<dbReference type="SUPFAM" id="SSF52833">
    <property type="entry name" value="Thioredoxin-like"/>
    <property type="match status" value="1"/>
</dbReference>
<dbReference type="GO" id="GO:0004362">
    <property type="term" value="F:glutathione-disulfide reductase (NADPH) activity"/>
    <property type="evidence" value="ECO:0007669"/>
    <property type="project" value="UniProtKB-ARBA"/>
</dbReference>
<dbReference type="EMBL" id="GL996527">
    <property type="protein sequence ID" value="EGV61841.1"/>
    <property type="molecule type" value="Genomic_DNA"/>
</dbReference>
<sequence length="220" mass="24490">MGLSRRQLRLLMVSGFSLFLMYIMYSSKGDNPSSLSDSRESANSIISANPNAKIDEAINNKISKLYQQEQAEKAAEEKAAVDAAAGIKVTEEIDAIEEDFDPVKELMQIRALAPMIVFSKSYCPYSKRLKKLLTEHYEITPSFFPVELDKHKHGKLLQEHLAKISGRATVPNVLIGTSNESKGGCDDFLNLHESGKLATMLNEWGNKKLSVKRLETPSNV</sequence>
<evidence type="ECO:0000313" key="4">
    <source>
        <dbReference type="EMBL" id="EGV61841.1"/>
    </source>
</evidence>
<dbReference type="EMBL" id="GL996527">
    <property type="protein sequence ID" value="EGV61840.1"/>
    <property type="molecule type" value="Genomic_DNA"/>
</dbReference>
<dbReference type="InterPro" id="IPR036249">
    <property type="entry name" value="Thioredoxin-like_sf"/>
</dbReference>
<dbReference type="GeneID" id="18249074"/>
<dbReference type="InterPro" id="IPR002109">
    <property type="entry name" value="Glutaredoxin"/>
</dbReference>
<dbReference type="AlphaFoldDB" id="G3B993"/>
<name>G3B993_CANTC</name>
<dbReference type="GO" id="GO:0005796">
    <property type="term" value="C:Golgi lumen"/>
    <property type="evidence" value="ECO:0007669"/>
    <property type="project" value="TreeGrafter"/>
</dbReference>
<dbReference type="RefSeq" id="XP_006688011.1">
    <property type="nucleotide sequence ID" value="XM_006687948.1"/>
</dbReference>
<dbReference type="PRINTS" id="PR00160">
    <property type="entry name" value="GLUTAREDOXIN"/>
</dbReference>
<feature type="domain" description="Glutaredoxin" evidence="2">
    <location>
        <begin position="116"/>
        <end position="176"/>
    </location>
</feature>
<dbReference type="STRING" id="590646.G3B993"/>
<evidence type="ECO:0000256" key="1">
    <source>
        <dbReference type="ARBA" id="ARBA00009630"/>
    </source>
</evidence>
<dbReference type="KEGG" id="cten:18249074"/>
<accession>G3B993</accession>
<dbReference type="OrthoDB" id="423313at2759"/>
<gene>
    <name evidence="3" type="ORF">CANTEDRAFT_125063</name>
</gene>
<reference evidence="3 5" key="1">
    <citation type="journal article" date="2011" name="Proc. Natl. Acad. Sci. U.S.A.">
        <title>Comparative genomics of xylose-fermenting fungi for enhanced biofuel production.</title>
        <authorList>
            <person name="Wohlbach D.J."/>
            <person name="Kuo A."/>
            <person name="Sato T.K."/>
            <person name="Potts K.M."/>
            <person name="Salamov A.A."/>
            <person name="LaButti K.M."/>
            <person name="Sun H."/>
            <person name="Clum A."/>
            <person name="Pangilinan J.L."/>
            <person name="Lindquist E.A."/>
            <person name="Lucas S."/>
            <person name="Lapidus A."/>
            <person name="Jin M."/>
            <person name="Gunawan C."/>
            <person name="Balan V."/>
            <person name="Dale B.E."/>
            <person name="Jeffries T.W."/>
            <person name="Zinkel R."/>
            <person name="Barry K.W."/>
            <person name="Grigoriev I.V."/>
            <person name="Gasch A.P."/>
        </authorList>
    </citation>
    <scope>NUCLEOTIDE SEQUENCE [LARGE SCALE GENOMIC DNA]</scope>
    <source>
        <strain evidence="3">ATCC 10573</strain>
        <strain evidence="5">ATCC 10573 / BCRC 21748 / CBS 615 / JCM 9827 / NBRC 10315 / NRRL Y-1498 / VKM Y-70</strain>
    </source>
</reference>
<dbReference type="PROSITE" id="PS51354">
    <property type="entry name" value="GLUTAREDOXIN_2"/>
    <property type="match status" value="1"/>
</dbReference>
<organism evidence="5">
    <name type="scientific">Candida tenuis (strain ATCC 10573 / BCRC 21748 / CBS 615 / JCM 9827 / NBRC 10315 / NRRL Y-1498 / VKM Y-70)</name>
    <name type="common">Yeast</name>
    <name type="synonym">Yamadazyma tenuis</name>
    <dbReference type="NCBI Taxonomy" id="590646"/>
    <lineage>
        <taxon>Eukaryota</taxon>
        <taxon>Fungi</taxon>
        <taxon>Dikarya</taxon>
        <taxon>Ascomycota</taxon>
        <taxon>Saccharomycotina</taxon>
        <taxon>Pichiomycetes</taxon>
        <taxon>Debaryomycetaceae</taxon>
        <taxon>Yamadazyma</taxon>
    </lineage>
</organism>
<dbReference type="PANTHER" id="PTHR45694:SF5">
    <property type="entry name" value="GLUTAREDOXIN 2"/>
    <property type="match status" value="1"/>
</dbReference>
<dbReference type="FunFam" id="3.40.30.10:FF:000093">
    <property type="entry name" value="Glutaredoxin 2"/>
    <property type="match status" value="1"/>
</dbReference>
<evidence type="ECO:0000313" key="3">
    <source>
        <dbReference type="EMBL" id="EGV61840.1"/>
    </source>
</evidence>
<dbReference type="Gene3D" id="3.40.30.10">
    <property type="entry name" value="Glutaredoxin"/>
    <property type="match status" value="1"/>
</dbReference>
<dbReference type="Pfam" id="PF00462">
    <property type="entry name" value="Glutaredoxin"/>
    <property type="match status" value="1"/>
</dbReference>
<dbReference type="CDD" id="cd03419">
    <property type="entry name" value="GRX_GRXh_1_2_like"/>
    <property type="match status" value="1"/>
</dbReference>
<dbReference type="HOGENOM" id="CLU_026126_0_1_1"/>
<dbReference type="Proteomes" id="UP000000707">
    <property type="component" value="Unassembled WGS sequence"/>
</dbReference>
<protein>
    <submittedName>
        <fullName evidence="4">Thioredoxin-like protein</fullName>
    </submittedName>
</protein>
<keyword evidence="5" id="KW-1185">Reference proteome</keyword>
<dbReference type="GO" id="GO:0005801">
    <property type="term" value="C:cis-Golgi network"/>
    <property type="evidence" value="ECO:0007669"/>
    <property type="project" value="UniProtKB-ARBA"/>
</dbReference>
<dbReference type="eggNOG" id="KOG1752">
    <property type="taxonomic scope" value="Eukaryota"/>
</dbReference>
<dbReference type="InterPro" id="IPR014025">
    <property type="entry name" value="Glutaredoxin_subgr"/>
</dbReference>
<evidence type="ECO:0000313" key="5">
    <source>
        <dbReference type="Proteomes" id="UP000000707"/>
    </source>
</evidence>
<dbReference type="GO" id="GO:0034599">
    <property type="term" value="P:cellular response to oxidative stress"/>
    <property type="evidence" value="ECO:0007669"/>
    <property type="project" value="TreeGrafter"/>
</dbReference>